<dbReference type="Proteomes" id="UP000325577">
    <property type="component" value="Linkage Group LG15"/>
</dbReference>
<feature type="domain" description="Endonuclease/exonuclease/phosphatase" evidence="21">
    <location>
        <begin position="174"/>
        <end position="490"/>
    </location>
</feature>
<keyword evidence="13" id="KW-0269">Exonuclease</keyword>
<comment type="function">
    <text evidence="19">Acts as a catalytic component of the CCR4-NOT core complex, which in the nucleus seems to be a general transcription factor, and in the cytoplasm the major mRNA deadenylase involved in mRNA turnover.</text>
</comment>
<protein>
    <recommendedName>
        <fullName evidence="7">poly(A)-specific ribonuclease</fullName>
        <ecNumber evidence="7">3.1.13.4</ecNumber>
    </recommendedName>
</protein>
<comment type="cofactor">
    <cofactor evidence="2">
        <name>Mg(2+)</name>
        <dbReference type="ChEBI" id="CHEBI:18420"/>
    </cofactor>
</comment>
<dbReference type="GO" id="GO:0004535">
    <property type="term" value="F:poly(A)-specific ribonuclease activity"/>
    <property type="evidence" value="ECO:0007669"/>
    <property type="project" value="UniProtKB-EC"/>
</dbReference>
<dbReference type="InterPro" id="IPR036691">
    <property type="entry name" value="Endo/exonu/phosph_ase_sf"/>
</dbReference>
<dbReference type="PANTHER" id="PTHR12121:SF79">
    <property type="entry name" value="CARBON CATABOLITE REPRESSOR PROTEIN 4 HOMOLOG 1-LIKE ISOFORM X1"/>
    <property type="match status" value="1"/>
</dbReference>
<dbReference type="InterPro" id="IPR005135">
    <property type="entry name" value="Endo/exonuclease/phosphatase"/>
</dbReference>
<dbReference type="PANTHER" id="PTHR12121">
    <property type="entry name" value="CARBON CATABOLITE REPRESSOR PROTEIN 4"/>
    <property type="match status" value="1"/>
</dbReference>
<keyword evidence="12" id="KW-0378">Hydrolase</keyword>
<evidence type="ECO:0000256" key="3">
    <source>
        <dbReference type="ARBA" id="ARBA00004123"/>
    </source>
</evidence>
<dbReference type="OrthoDB" id="428734at2759"/>
<accession>A0A5J5B873</accession>
<dbReference type="Gene3D" id="3.60.10.10">
    <property type="entry name" value="Endonuclease/exonuclease/phosphatase"/>
    <property type="match status" value="1"/>
</dbReference>
<evidence type="ECO:0000256" key="4">
    <source>
        <dbReference type="ARBA" id="ARBA00004496"/>
    </source>
</evidence>
<sequence>MRSIIPVVGCEIKPSVRLEAQASQHGTVTVIFTWFREHCTCSVHHVEIATPQFICCTAVHIPVKESYHDYSANGSAPDDDSSIVMEREGSEWILLGSSKTYTPSWDDFGFRLRLECAAIDSLTGIPLSPVNVIVTDRVIVSPIPRCRSMMPIGSIRKLKNINVEASGGSFSVLSYNILADLYVSSNVYSYCPTWALTWEYRREHLLNEILSYNADILCLQEVQSDHFEDFLKPHMAEFGYSVIYKKKTKEVYIENRYTTDGCAIFYRANRFKAIIKYEVEFDKIAQPLVETMKPDSRNEGCFRLMKDNIALVVILETVENGIVNDAICVANTHIHANSSFPDTKLFQVVNLIKGLEKISHSQIPVVICGDMNSLPGSEPHEFLISGGVEPNKEGDPLAIYQHLKPFHSMHLASAYSSLLHSGGVEEQQKEKMNTQTNEPLFTLFKPTFSSTLDYILYTESGLEVCGLLELLDREGLAGCPLPSPLWSSDHIALMARFRFKPGCQRQQYSALPLNPWEQAAPELQANYSISSSKMRNADGRRRRQHVLVIAENEEKDLPNLIVTQTPVSNLLKKVENVNTGSAMSIPKQSKKDPRKPKKRETPKANTPKDTLKVNKS</sequence>
<evidence type="ECO:0000256" key="14">
    <source>
        <dbReference type="ARBA" id="ARBA00022842"/>
    </source>
</evidence>
<evidence type="ECO:0000256" key="11">
    <source>
        <dbReference type="ARBA" id="ARBA00022737"/>
    </source>
</evidence>
<dbReference type="GO" id="GO:0005634">
    <property type="term" value="C:nucleus"/>
    <property type="evidence" value="ECO:0007669"/>
    <property type="project" value="UniProtKB-SubCell"/>
</dbReference>
<keyword evidence="10" id="KW-0479">Metal-binding</keyword>
<keyword evidence="18" id="KW-0539">Nucleus</keyword>
<keyword evidence="14" id="KW-0460">Magnesium</keyword>
<reference evidence="22 23" key="1">
    <citation type="submission" date="2019-09" db="EMBL/GenBank/DDBJ databases">
        <title>A chromosome-level genome assembly of the Chinese tupelo Nyssa sinensis.</title>
        <authorList>
            <person name="Yang X."/>
            <person name="Kang M."/>
            <person name="Yang Y."/>
            <person name="Xiong H."/>
            <person name="Wang M."/>
            <person name="Zhang Z."/>
            <person name="Wang Z."/>
            <person name="Wu H."/>
            <person name="Ma T."/>
            <person name="Liu J."/>
            <person name="Xi Z."/>
        </authorList>
    </citation>
    <scope>NUCLEOTIDE SEQUENCE [LARGE SCALE GENOMIC DNA]</scope>
    <source>
        <strain evidence="22">J267</strain>
        <tissue evidence="22">Leaf</tissue>
    </source>
</reference>
<dbReference type="EC" id="3.1.13.4" evidence="7"/>
<evidence type="ECO:0000256" key="18">
    <source>
        <dbReference type="ARBA" id="ARBA00023242"/>
    </source>
</evidence>
<evidence type="ECO:0000256" key="16">
    <source>
        <dbReference type="ARBA" id="ARBA00023015"/>
    </source>
</evidence>
<evidence type="ECO:0000256" key="9">
    <source>
        <dbReference type="ARBA" id="ARBA00022722"/>
    </source>
</evidence>
<evidence type="ECO:0000256" key="1">
    <source>
        <dbReference type="ARBA" id="ARBA00001663"/>
    </source>
</evidence>
<dbReference type="FunFam" id="3.60.10.10:FF:000016">
    <property type="entry name" value="Carbon catabolite repressor protein 4 1"/>
    <property type="match status" value="1"/>
</dbReference>
<evidence type="ECO:0000256" key="12">
    <source>
        <dbReference type="ARBA" id="ARBA00022801"/>
    </source>
</evidence>
<evidence type="ECO:0000256" key="8">
    <source>
        <dbReference type="ARBA" id="ARBA00022490"/>
    </source>
</evidence>
<evidence type="ECO:0000256" key="2">
    <source>
        <dbReference type="ARBA" id="ARBA00001946"/>
    </source>
</evidence>
<evidence type="ECO:0000256" key="17">
    <source>
        <dbReference type="ARBA" id="ARBA00023163"/>
    </source>
</evidence>
<evidence type="ECO:0000256" key="7">
    <source>
        <dbReference type="ARBA" id="ARBA00012161"/>
    </source>
</evidence>
<feature type="region of interest" description="Disordered" evidence="20">
    <location>
        <begin position="579"/>
        <end position="616"/>
    </location>
</feature>
<evidence type="ECO:0000256" key="5">
    <source>
        <dbReference type="ARBA" id="ARBA00010774"/>
    </source>
</evidence>
<dbReference type="EMBL" id="CM018038">
    <property type="protein sequence ID" value="KAA8538082.1"/>
    <property type="molecule type" value="Genomic_DNA"/>
</dbReference>
<comment type="subcellular location">
    <subcellularLocation>
        <location evidence="4">Cytoplasm</location>
    </subcellularLocation>
    <subcellularLocation>
        <location evidence="3">Nucleus</location>
    </subcellularLocation>
</comment>
<keyword evidence="23" id="KW-1185">Reference proteome</keyword>
<evidence type="ECO:0000259" key="21">
    <source>
        <dbReference type="Pfam" id="PF03372"/>
    </source>
</evidence>
<dbReference type="GO" id="GO:0005737">
    <property type="term" value="C:cytoplasm"/>
    <property type="evidence" value="ECO:0007669"/>
    <property type="project" value="UniProtKB-SubCell"/>
</dbReference>
<dbReference type="InterPro" id="IPR050410">
    <property type="entry name" value="CCR4/nocturin_mRNA_transcr"/>
</dbReference>
<evidence type="ECO:0000313" key="23">
    <source>
        <dbReference type="Proteomes" id="UP000325577"/>
    </source>
</evidence>
<keyword evidence="11" id="KW-0677">Repeat</keyword>
<dbReference type="GO" id="GO:0046872">
    <property type="term" value="F:metal ion binding"/>
    <property type="evidence" value="ECO:0007669"/>
    <property type="project" value="UniProtKB-KW"/>
</dbReference>
<keyword evidence="15" id="KW-0694">RNA-binding</keyword>
<evidence type="ECO:0000256" key="10">
    <source>
        <dbReference type="ARBA" id="ARBA00022723"/>
    </source>
</evidence>
<evidence type="ECO:0000313" key="22">
    <source>
        <dbReference type="EMBL" id="KAA8538082.1"/>
    </source>
</evidence>
<keyword evidence="17" id="KW-0804">Transcription</keyword>
<evidence type="ECO:0000256" key="13">
    <source>
        <dbReference type="ARBA" id="ARBA00022839"/>
    </source>
</evidence>
<comment type="catalytic activity">
    <reaction evidence="1">
        <text>Exonucleolytic cleavage of poly(A) to 5'-AMP.</text>
        <dbReference type="EC" id="3.1.13.4"/>
    </reaction>
</comment>
<evidence type="ECO:0000256" key="6">
    <source>
        <dbReference type="ARBA" id="ARBA00011757"/>
    </source>
</evidence>
<dbReference type="Pfam" id="PF03372">
    <property type="entry name" value="Exo_endo_phos"/>
    <property type="match status" value="1"/>
</dbReference>
<keyword evidence="16" id="KW-0805">Transcription regulation</keyword>
<evidence type="ECO:0000256" key="19">
    <source>
        <dbReference type="ARBA" id="ARBA00054840"/>
    </source>
</evidence>
<dbReference type="AlphaFoldDB" id="A0A5J5B873"/>
<gene>
    <name evidence="22" type="ORF">F0562_027690</name>
</gene>
<organism evidence="22 23">
    <name type="scientific">Nyssa sinensis</name>
    <dbReference type="NCBI Taxonomy" id="561372"/>
    <lineage>
        <taxon>Eukaryota</taxon>
        <taxon>Viridiplantae</taxon>
        <taxon>Streptophyta</taxon>
        <taxon>Embryophyta</taxon>
        <taxon>Tracheophyta</taxon>
        <taxon>Spermatophyta</taxon>
        <taxon>Magnoliopsida</taxon>
        <taxon>eudicotyledons</taxon>
        <taxon>Gunneridae</taxon>
        <taxon>Pentapetalae</taxon>
        <taxon>asterids</taxon>
        <taxon>Cornales</taxon>
        <taxon>Nyssaceae</taxon>
        <taxon>Nyssa</taxon>
    </lineage>
</organism>
<evidence type="ECO:0000256" key="20">
    <source>
        <dbReference type="SAM" id="MobiDB-lite"/>
    </source>
</evidence>
<name>A0A5J5B873_9ASTE</name>
<comment type="subunit">
    <text evidence="6">Component of the CCR4-NOT complex, at least composed of CRR4 and CAF1 proteins.</text>
</comment>
<comment type="similarity">
    <text evidence="5">Belongs to the CCR4/nocturin family.</text>
</comment>
<evidence type="ECO:0000256" key="15">
    <source>
        <dbReference type="ARBA" id="ARBA00022884"/>
    </source>
</evidence>
<proteinExistence type="inferred from homology"/>
<keyword evidence="8" id="KW-0963">Cytoplasm</keyword>
<dbReference type="GO" id="GO:0003723">
    <property type="term" value="F:RNA binding"/>
    <property type="evidence" value="ECO:0007669"/>
    <property type="project" value="UniProtKB-KW"/>
</dbReference>
<dbReference type="SUPFAM" id="SSF56219">
    <property type="entry name" value="DNase I-like"/>
    <property type="match status" value="1"/>
</dbReference>
<keyword evidence="9" id="KW-0540">Nuclease</keyword>